<sequence length="318" mass="33003">MTTTRQVDPVGVLLGLVVPLLCAVAVLVLTRSWLPRLPGEIATHWSGTTPDSFGSPMTSAWTAALLIVLVGGGCCAIAALAQAQLLMRRYMLAIGLGVTGTFTALFLAGLAGQLDTTDATQATLEGWPAVLGMWVGIAVGWFGGRLLRDGRERKAATAAPDPALPRGRAELPIVEQVGTGAGTTAGLSLLVLIPALVVCGATQSWWPLGLIAPVALLVLGLLRYTVVVDADGIRVSNLATDALGYDLDEIVGAKVTETRPFQDWGGWGLRAKGGKRYGLVTRTGPAVVVTTASGHEFTVTATRAEEMAGALNTLADAR</sequence>
<dbReference type="RefSeq" id="WP_060652435.1">
    <property type="nucleotide sequence ID" value="NZ_AZXY01000006.1"/>
</dbReference>
<dbReference type="EMBL" id="AZXY01000006">
    <property type="protein sequence ID" value="KSZ58334.1"/>
    <property type="molecule type" value="Genomic_DNA"/>
</dbReference>
<dbReference type="GO" id="GO:0004497">
    <property type="term" value="F:monooxygenase activity"/>
    <property type="evidence" value="ECO:0007669"/>
    <property type="project" value="UniProtKB-KW"/>
</dbReference>
<feature type="transmembrane region" description="Helical" evidence="1">
    <location>
        <begin position="126"/>
        <end position="144"/>
    </location>
</feature>
<feature type="transmembrane region" description="Helical" evidence="1">
    <location>
        <begin position="12"/>
        <end position="34"/>
    </location>
</feature>
<evidence type="ECO:0000313" key="3">
    <source>
        <dbReference type="EMBL" id="KSZ58334.1"/>
    </source>
</evidence>
<feature type="transmembrane region" description="Helical" evidence="1">
    <location>
        <begin position="92"/>
        <end position="114"/>
    </location>
</feature>
<dbReference type="InterPro" id="IPR012867">
    <property type="entry name" value="DUF1648"/>
</dbReference>
<keyword evidence="3" id="KW-0560">Oxidoreductase</keyword>
<feature type="transmembrane region" description="Helical" evidence="1">
    <location>
        <begin position="177"/>
        <end position="198"/>
    </location>
</feature>
<accession>A0A0V9UK16</accession>
<comment type="caution">
    <text evidence="3">The sequence shown here is derived from an EMBL/GenBank/DDBJ whole genome shotgun (WGS) entry which is preliminary data.</text>
</comment>
<evidence type="ECO:0000259" key="2">
    <source>
        <dbReference type="Pfam" id="PF07853"/>
    </source>
</evidence>
<gene>
    <name evidence="3" type="ORF">Z045_14300</name>
</gene>
<evidence type="ECO:0000256" key="1">
    <source>
        <dbReference type="SAM" id="Phobius"/>
    </source>
</evidence>
<keyword evidence="3" id="KW-0503">Monooxygenase</keyword>
<organism evidence="3 4">
    <name type="scientific">Rhodococcus pyridinivorans KG-16</name>
    <dbReference type="NCBI Taxonomy" id="1441730"/>
    <lineage>
        <taxon>Bacteria</taxon>
        <taxon>Bacillati</taxon>
        <taxon>Actinomycetota</taxon>
        <taxon>Actinomycetes</taxon>
        <taxon>Mycobacteriales</taxon>
        <taxon>Nocardiaceae</taxon>
        <taxon>Rhodococcus</taxon>
    </lineage>
</organism>
<proteinExistence type="predicted"/>
<reference evidence="4" key="1">
    <citation type="submission" date="2015-01" db="EMBL/GenBank/DDBJ databases">
        <title>Draft genome sequence of Rhodococcus pyridinivorans strain KG-16, a hydrocarbon-degrading bacterium.</title>
        <authorList>
            <person name="Aggarwal R.K."/>
            <person name="Dawar C."/>
        </authorList>
    </citation>
    <scope>NUCLEOTIDE SEQUENCE [LARGE SCALE GENOMIC DNA]</scope>
    <source>
        <strain evidence="4">KG-16</strain>
    </source>
</reference>
<feature type="transmembrane region" description="Helical" evidence="1">
    <location>
        <begin position="60"/>
        <end position="80"/>
    </location>
</feature>
<name>A0A0V9UK16_9NOCA</name>
<dbReference type="Pfam" id="PF07853">
    <property type="entry name" value="DUF1648"/>
    <property type="match status" value="1"/>
</dbReference>
<dbReference type="PATRIC" id="fig|1441730.3.peg.2973"/>
<protein>
    <submittedName>
        <fullName evidence="3">Beta-carotene 15,15'-monooxygenase</fullName>
    </submittedName>
</protein>
<keyword evidence="1" id="KW-0812">Transmembrane</keyword>
<feature type="transmembrane region" description="Helical" evidence="1">
    <location>
        <begin position="204"/>
        <end position="224"/>
    </location>
</feature>
<dbReference type="AlphaFoldDB" id="A0A0V9UK16"/>
<reference evidence="3 4" key="2">
    <citation type="journal article" date="2016" name="Genome Announc.">
        <title>Draft Genome Sequence of a Versatile Hydrocarbon-Degrading Bacterium, Rhodococcus pyridinivorans Strain KG-16, Collected from Oil Fields in India.</title>
        <authorList>
            <person name="Aggarwal R.K."/>
            <person name="Dawar C."/>
            <person name="Phanindranath R."/>
            <person name="Mutnuri L."/>
            <person name="Dayal A.M."/>
        </authorList>
    </citation>
    <scope>NUCLEOTIDE SEQUENCE [LARGE SCALE GENOMIC DNA]</scope>
    <source>
        <strain evidence="3 4">KG-16</strain>
    </source>
</reference>
<keyword evidence="1" id="KW-0472">Membrane</keyword>
<dbReference type="Proteomes" id="UP000053060">
    <property type="component" value="Unassembled WGS sequence"/>
</dbReference>
<evidence type="ECO:0000313" key="4">
    <source>
        <dbReference type="Proteomes" id="UP000053060"/>
    </source>
</evidence>
<feature type="domain" description="DUF1648" evidence="2">
    <location>
        <begin position="22"/>
        <end position="67"/>
    </location>
</feature>
<keyword evidence="1" id="KW-1133">Transmembrane helix</keyword>